<gene>
    <name evidence="1" type="ORF">EYC80_004240</name>
</gene>
<proteinExistence type="predicted"/>
<accession>A0A5N6KMD9</accession>
<protein>
    <submittedName>
        <fullName evidence="1">Uncharacterized protein</fullName>
    </submittedName>
</protein>
<dbReference type="Proteomes" id="UP000326757">
    <property type="component" value="Unassembled WGS sequence"/>
</dbReference>
<evidence type="ECO:0000313" key="2">
    <source>
        <dbReference type="Proteomes" id="UP000326757"/>
    </source>
</evidence>
<comment type="caution">
    <text evidence="1">The sequence shown here is derived from an EMBL/GenBank/DDBJ whole genome shotgun (WGS) entry which is preliminary data.</text>
</comment>
<dbReference type="EMBL" id="VIGI01000001">
    <property type="protein sequence ID" value="KAB8304916.1"/>
    <property type="molecule type" value="Genomic_DNA"/>
</dbReference>
<organism evidence="1 2">
    <name type="scientific">Monilinia laxa</name>
    <name type="common">Brown rot fungus</name>
    <name type="synonym">Sclerotinia laxa</name>
    <dbReference type="NCBI Taxonomy" id="61186"/>
    <lineage>
        <taxon>Eukaryota</taxon>
        <taxon>Fungi</taxon>
        <taxon>Dikarya</taxon>
        <taxon>Ascomycota</taxon>
        <taxon>Pezizomycotina</taxon>
        <taxon>Leotiomycetes</taxon>
        <taxon>Helotiales</taxon>
        <taxon>Sclerotiniaceae</taxon>
        <taxon>Monilinia</taxon>
    </lineage>
</organism>
<dbReference type="AlphaFoldDB" id="A0A5N6KMD9"/>
<reference evidence="1 2" key="1">
    <citation type="submission" date="2019-06" db="EMBL/GenBank/DDBJ databases">
        <title>Genome Sequence of the Brown Rot Fungal Pathogen Monilinia laxa.</title>
        <authorList>
            <person name="De Miccolis Angelini R.M."/>
            <person name="Landi L."/>
            <person name="Abate D."/>
            <person name="Pollastro S."/>
            <person name="Romanazzi G."/>
            <person name="Faretra F."/>
        </authorList>
    </citation>
    <scope>NUCLEOTIDE SEQUENCE [LARGE SCALE GENOMIC DNA]</scope>
    <source>
        <strain evidence="1 2">Mlax316</strain>
    </source>
</reference>
<sequence length="93" mass="10817">MTQGKSNVTNTLSTIDQNVHKKTLSCQYCCLLLVIPFIEIKLKHLSEMHGKTPIFEPPNPDLCHETLSRKLMVSLRRRGWRSWTWKHGEEEGI</sequence>
<evidence type="ECO:0000313" key="1">
    <source>
        <dbReference type="EMBL" id="KAB8304916.1"/>
    </source>
</evidence>
<name>A0A5N6KMD9_MONLA</name>
<keyword evidence="2" id="KW-1185">Reference proteome</keyword>